<dbReference type="EMBL" id="CP034791">
    <property type="protein sequence ID" value="AZT89628.1"/>
    <property type="molecule type" value="Genomic_DNA"/>
</dbReference>
<dbReference type="RefSeq" id="WP_127351236.1">
    <property type="nucleotide sequence ID" value="NZ_CP034791.1"/>
</dbReference>
<dbReference type="PROSITE" id="PS51186">
    <property type="entry name" value="GNAT"/>
    <property type="match status" value="1"/>
</dbReference>
<dbReference type="AlphaFoldDB" id="A0A3T0D357"/>
<dbReference type="Proteomes" id="UP000282930">
    <property type="component" value="Chromosome"/>
</dbReference>
<evidence type="ECO:0000259" key="3">
    <source>
        <dbReference type="PROSITE" id="PS51186"/>
    </source>
</evidence>
<gene>
    <name evidence="4" type="ORF">ELD05_02530</name>
</gene>
<evidence type="ECO:0000313" key="4">
    <source>
        <dbReference type="EMBL" id="AZT89628.1"/>
    </source>
</evidence>
<dbReference type="KEGG" id="ccha:ELD05_02530"/>
<dbReference type="InterPro" id="IPR000182">
    <property type="entry name" value="GNAT_dom"/>
</dbReference>
<dbReference type="InterPro" id="IPR050680">
    <property type="entry name" value="YpeA/RimI_acetyltransf"/>
</dbReference>
<dbReference type="PANTHER" id="PTHR43420">
    <property type="entry name" value="ACETYLTRANSFERASE"/>
    <property type="match status" value="1"/>
</dbReference>
<sequence length="166" mass="19245">MSYIRLAKIEDVAIMSRIHALTWKEAYKGLIPQEYLNGISEDKWIKPFTDALSNKLHEAAIINNGETDTGCVCFGKSRDGEAGYGEIISIYVLPAYWSTRQGYELMNFALNRLKKQNFDYCHLWVLEGNTRALNFYERYGFRSDNKVRMLNIAGVNLRELRYSIKL</sequence>
<dbReference type="GO" id="GO:0016747">
    <property type="term" value="F:acyltransferase activity, transferring groups other than amino-acyl groups"/>
    <property type="evidence" value="ECO:0007669"/>
    <property type="project" value="InterPro"/>
</dbReference>
<proteinExistence type="predicted"/>
<feature type="domain" description="N-acetyltransferase" evidence="3">
    <location>
        <begin position="2"/>
        <end position="166"/>
    </location>
</feature>
<dbReference type="CDD" id="cd04301">
    <property type="entry name" value="NAT_SF"/>
    <property type="match status" value="1"/>
</dbReference>
<name>A0A3T0D357_9FIRM</name>
<evidence type="ECO:0000256" key="2">
    <source>
        <dbReference type="ARBA" id="ARBA00023315"/>
    </source>
</evidence>
<evidence type="ECO:0000256" key="1">
    <source>
        <dbReference type="ARBA" id="ARBA00022679"/>
    </source>
</evidence>
<protein>
    <submittedName>
        <fullName evidence="4">GNAT family N-acetyltransferase</fullName>
    </submittedName>
</protein>
<dbReference type="PANTHER" id="PTHR43420:SF12">
    <property type="entry name" value="N-ACETYLTRANSFERASE DOMAIN-CONTAINING PROTEIN"/>
    <property type="match status" value="1"/>
</dbReference>
<dbReference type="SUPFAM" id="SSF55729">
    <property type="entry name" value="Acyl-CoA N-acyltransferases (Nat)"/>
    <property type="match status" value="1"/>
</dbReference>
<keyword evidence="2" id="KW-0012">Acyltransferase</keyword>
<keyword evidence="5" id="KW-1185">Reference proteome</keyword>
<dbReference type="Gene3D" id="3.40.630.30">
    <property type="match status" value="1"/>
</dbReference>
<evidence type="ECO:0000313" key="5">
    <source>
        <dbReference type="Proteomes" id="UP000282930"/>
    </source>
</evidence>
<organism evidence="4 5">
    <name type="scientific">Caldicellulosiruptor changbaiensis</name>
    <dbReference type="NCBI Taxonomy" id="1222016"/>
    <lineage>
        <taxon>Bacteria</taxon>
        <taxon>Bacillati</taxon>
        <taxon>Bacillota</taxon>
        <taxon>Bacillota incertae sedis</taxon>
        <taxon>Caldicellulosiruptorales</taxon>
        <taxon>Caldicellulosiruptoraceae</taxon>
        <taxon>Caldicellulosiruptor</taxon>
    </lineage>
</organism>
<dbReference type="Pfam" id="PF00583">
    <property type="entry name" value="Acetyltransf_1"/>
    <property type="match status" value="1"/>
</dbReference>
<keyword evidence="1 4" id="KW-0808">Transferase</keyword>
<accession>A0A3T0D357</accession>
<reference evidence="4 5" key="1">
    <citation type="submission" date="2018-12" db="EMBL/GenBank/DDBJ databases">
        <title>Genome sequence from the cellulolytic species, Caldicellulosiruptor changbaiensis.</title>
        <authorList>
            <person name="Blumer-Schuette S.E."/>
            <person name="Mendoza C."/>
        </authorList>
    </citation>
    <scope>NUCLEOTIDE SEQUENCE [LARGE SCALE GENOMIC DNA]</scope>
    <source>
        <strain evidence="4 5">CBS-Z</strain>
    </source>
</reference>
<dbReference type="InterPro" id="IPR016181">
    <property type="entry name" value="Acyl_CoA_acyltransferase"/>
</dbReference>